<organism evidence="2 3">
    <name type="scientific">Mucor saturninus</name>
    <dbReference type="NCBI Taxonomy" id="64648"/>
    <lineage>
        <taxon>Eukaryota</taxon>
        <taxon>Fungi</taxon>
        <taxon>Fungi incertae sedis</taxon>
        <taxon>Mucoromycota</taxon>
        <taxon>Mucoromycotina</taxon>
        <taxon>Mucoromycetes</taxon>
        <taxon>Mucorales</taxon>
        <taxon>Mucorineae</taxon>
        <taxon>Mucoraceae</taxon>
        <taxon>Mucor</taxon>
    </lineage>
</organism>
<protein>
    <submittedName>
        <fullName evidence="2">Uncharacterized protein</fullName>
    </submittedName>
</protein>
<proteinExistence type="predicted"/>
<dbReference type="AlphaFoldDB" id="A0A8H7QFP4"/>
<dbReference type="Proteomes" id="UP000603453">
    <property type="component" value="Unassembled WGS sequence"/>
</dbReference>
<keyword evidence="3" id="KW-1185">Reference proteome</keyword>
<gene>
    <name evidence="2" type="ORF">INT47_004737</name>
</gene>
<sequence length="584" mass="67205">MNNESEKAHTKQTAKYSFRHMTDWCRQNIHDLSIQKFVKEFQFKDKSMAYAIFLNILQSAALAQLSPVKEQIDAFKTWKTTSEADLFWEHVSYSSQRQITDVAYRKNASSVLQSYATVEADCIINALVKSGQSDSTSRDEIDDFFNPISSSSSGTKRKSVEQLHEEERLSNRVVLPAWKFRCDVYAFGVKKIHGTFLESDKRIIKNMIEMFQPHDLGEELDYFSAKLIYNSDELSTFEVGALKLSLSKIVNLMNNDILKIYEKYLDSDSFWSKVNKSTISLPEGLPTNLKELFDAIINDGRDTEGRLNFKKLRLKILSEKTSAVVEDDDEKSSFLDILEIVLLRVEVDPRAQAEKNESEMTAYRKTASILDYIFKSSSVEFIDGETTCKASKDIAKTQEDLFGDTIPLNKGFGRRIDLLLSTHNVELSTNEWKRKKASPEQCLIQQTKNIRMNKAILSKLHELPLSESEENNSLYTLSMDWIGYQGYMFGVKKKDNIYVATHIRSLSMPEYLFQFPNLVHILDALYCWKNHHDNLEDILLPAFITKQENSFFSQFNTKDVNDLNSSPNTYLTPTKSKHSNKNNQ</sequence>
<dbReference type="OrthoDB" id="2421456at2759"/>
<reference evidence="2" key="1">
    <citation type="submission" date="2020-12" db="EMBL/GenBank/DDBJ databases">
        <title>Metabolic potential, ecology and presence of endohyphal bacteria is reflected in genomic diversity of Mucoromycotina.</title>
        <authorList>
            <person name="Muszewska A."/>
            <person name="Okrasinska A."/>
            <person name="Steczkiewicz K."/>
            <person name="Drgas O."/>
            <person name="Orlowska M."/>
            <person name="Perlinska-Lenart U."/>
            <person name="Aleksandrzak-Piekarczyk T."/>
            <person name="Szatraj K."/>
            <person name="Zielenkiewicz U."/>
            <person name="Pilsyk S."/>
            <person name="Malc E."/>
            <person name="Mieczkowski P."/>
            <person name="Kruszewska J.S."/>
            <person name="Biernat P."/>
            <person name="Pawlowska J."/>
        </authorList>
    </citation>
    <scope>NUCLEOTIDE SEQUENCE</scope>
    <source>
        <strain evidence="2">WA0000017839</strain>
    </source>
</reference>
<evidence type="ECO:0000313" key="3">
    <source>
        <dbReference type="Proteomes" id="UP000603453"/>
    </source>
</evidence>
<dbReference type="EMBL" id="JAEPRD010000334">
    <property type="protein sequence ID" value="KAG2191954.1"/>
    <property type="molecule type" value="Genomic_DNA"/>
</dbReference>
<name>A0A8H7QFP4_9FUNG</name>
<feature type="region of interest" description="Disordered" evidence="1">
    <location>
        <begin position="564"/>
        <end position="584"/>
    </location>
</feature>
<comment type="caution">
    <text evidence="2">The sequence shown here is derived from an EMBL/GenBank/DDBJ whole genome shotgun (WGS) entry which is preliminary data.</text>
</comment>
<evidence type="ECO:0000313" key="2">
    <source>
        <dbReference type="EMBL" id="KAG2191954.1"/>
    </source>
</evidence>
<feature type="compositionally biased region" description="Basic residues" evidence="1">
    <location>
        <begin position="575"/>
        <end position="584"/>
    </location>
</feature>
<evidence type="ECO:0000256" key="1">
    <source>
        <dbReference type="SAM" id="MobiDB-lite"/>
    </source>
</evidence>
<feature type="compositionally biased region" description="Polar residues" evidence="1">
    <location>
        <begin position="564"/>
        <end position="574"/>
    </location>
</feature>
<accession>A0A8H7QFP4</accession>